<reference evidence="2 3" key="1">
    <citation type="journal article" date="2014" name="Genome Announc.">
        <title>Draft genome sequences of eight enterohepatic helicobacter species isolated from both laboratory and wild rodents.</title>
        <authorList>
            <person name="Sheh A."/>
            <person name="Shen Z."/>
            <person name="Fox J.G."/>
        </authorList>
    </citation>
    <scope>NUCLEOTIDE SEQUENCE [LARGE SCALE GENOMIC DNA]</scope>
    <source>
        <strain evidence="2 3">MIT 98-6810</strain>
    </source>
</reference>
<evidence type="ECO:0000313" key="2">
    <source>
        <dbReference type="EMBL" id="TLD79592.1"/>
    </source>
</evidence>
<evidence type="ECO:0000313" key="1">
    <source>
        <dbReference type="EMBL" id="CUU39269.1"/>
    </source>
</evidence>
<reference evidence="4" key="2">
    <citation type="submission" date="2015-11" db="EMBL/GenBank/DDBJ databases">
        <authorList>
            <person name="Anvar S.Y."/>
        </authorList>
    </citation>
    <scope>NUCLEOTIDE SEQUENCE [LARGE SCALE GENOMIC DNA]</scope>
</reference>
<dbReference type="Proteomes" id="UP000029925">
    <property type="component" value="Unassembled WGS sequence"/>
</dbReference>
<keyword evidence="3" id="KW-1185">Reference proteome</keyword>
<dbReference type="RefSeq" id="WP_034342081.1">
    <property type="nucleotide sequence ID" value="NZ_CAMTKE010000001.1"/>
</dbReference>
<evidence type="ECO:0000313" key="3">
    <source>
        <dbReference type="Proteomes" id="UP000029925"/>
    </source>
</evidence>
<dbReference type="EMBL" id="JRPF02000001">
    <property type="protein sequence ID" value="TLD79592.1"/>
    <property type="molecule type" value="Genomic_DNA"/>
</dbReference>
<dbReference type="OrthoDB" id="4554121at2"/>
<dbReference type="KEGG" id="hty:BN2458_PEG0383"/>
<gene>
    <name evidence="1" type="ORF">BN2458_PEG0383</name>
    <name evidence="2" type="ORF">LS75_001255</name>
</gene>
<protein>
    <submittedName>
        <fullName evidence="1">Uncharacterized protein</fullName>
    </submittedName>
</protein>
<accession>A0A099UEI8</accession>
<dbReference type="GeneID" id="78150706"/>
<name>A0A099UEI8_9HELI</name>
<reference evidence="1" key="3">
    <citation type="submission" date="2015-11" db="EMBL/GenBank/DDBJ databases">
        <authorList>
            <person name="Zhang Y."/>
            <person name="Guo Z."/>
        </authorList>
    </citation>
    <scope>NUCLEOTIDE SEQUENCE</scope>
    <source>
        <strain evidence="1">1</strain>
    </source>
</reference>
<evidence type="ECO:0000313" key="4">
    <source>
        <dbReference type="Proteomes" id="UP000064525"/>
    </source>
</evidence>
<dbReference type="PATRIC" id="fig|76936.10.peg.372"/>
<dbReference type="Proteomes" id="UP000064525">
    <property type="component" value="Chromosome I"/>
</dbReference>
<dbReference type="AlphaFoldDB" id="A0A099UEI8"/>
<dbReference type="STRING" id="76936.BN2458_PEG0383"/>
<dbReference type="EMBL" id="LN907858">
    <property type="protein sequence ID" value="CUU39269.1"/>
    <property type="molecule type" value="Genomic_DNA"/>
</dbReference>
<sequence length="226" mass="26568">MGFLRSCLTRLLLPYTILGQYIADLSESEDIYSQDCGIKIGLSSLIFLNYPLKPSSVYQNKNKQGESELNAKDIVGYIDLPLALIVQNKCLSEPFYELIKIPSCDKEQFKDFIKRNNVQEIHHMDNWIALLEEYLDTEYTKETHEWCMNHLTNNGFTQEQISAIKKREGKMIFRYNTYAWEWMGFDVFDVLFVKQCNRHCSNKHTAFYRRAMEISLQGAKLPKLEY</sequence>
<proteinExistence type="predicted"/>
<organism evidence="1 4">
    <name type="scientific">Helicobacter typhlonius</name>
    <dbReference type="NCBI Taxonomy" id="76936"/>
    <lineage>
        <taxon>Bacteria</taxon>
        <taxon>Pseudomonadati</taxon>
        <taxon>Campylobacterota</taxon>
        <taxon>Epsilonproteobacteria</taxon>
        <taxon>Campylobacterales</taxon>
        <taxon>Helicobacteraceae</taxon>
        <taxon>Helicobacter</taxon>
    </lineage>
</organism>